<gene>
    <name evidence="1" type="ORF">AVDCRST_MAG82-1883</name>
</gene>
<dbReference type="GO" id="GO:0004768">
    <property type="term" value="F:stearoyl-CoA 9-desaturase activity"/>
    <property type="evidence" value="ECO:0007669"/>
    <property type="project" value="UniProtKB-EC"/>
</dbReference>
<accession>A0A6J4Q498</accession>
<keyword evidence="1" id="KW-0560">Oxidoreductase</keyword>
<name>A0A6J4Q498_9ACTN</name>
<dbReference type="EMBL" id="CADCVA010000266">
    <property type="protein sequence ID" value="CAA9427797.1"/>
    <property type="molecule type" value="Genomic_DNA"/>
</dbReference>
<sequence length="33" mass="3846">MLTSISPREWVAVHRKHHNFSDVEGDPHSPHIE</sequence>
<organism evidence="1">
    <name type="scientific">uncultured Rubrobacteraceae bacterium</name>
    <dbReference type="NCBI Taxonomy" id="349277"/>
    <lineage>
        <taxon>Bacteria</taxon>
        <taxon>Bacillati</taxon>
        <taxon>Actinomycetota</taxon>
        <taxon>Rubrobacteria</taxon>
        <taxon>Rubrobacterales</taxon>
        <taxon>Rubrobacteraceae</taxon>
        <taxon>environmental samples</taxon>
    </lineage>
</organism>
<reference evidence="1" key="1">
    <citation type="submission" date="2020-02" db="EMBL/GenBank/DDBJ databases">
        <authorList>
            <person name="Meier V. D."/>
        </authorList>
    </citation>
    <scope>NUCLEOTIDE SEQUENCE</scope>
    <source>
        <strain evidence="1">AVDCRST_MAG82</strain>
    </source>
</reference>
<dbReference type="EC" id="1.14.19.1" evidence="1"/>
<feature type="non-terminal residue" evidence="1">
    <location>
        <position position="33"/>
    </location>
</feature>
<evidence type="ECO:0000313" key="1">
    <source>
        <dbReference type="EMBL" id="CAA9427797.1"/>
    </source>
</evidence>
<protein>
    <submittedName>
        <fullName evidence="1">Fatty acid desaturase Delta-9 fatty acid desaturase</fullName>
        <ecNumber evidence="1">1.14.19.1</ecNumber>
    </submittedName>
</protein>
<dbReference type="AlphaFoldDB" id="A0A6J4Q498"/>
<proteinExistence type="predicted"/>